<keyword evidence="2" id="KW-1185">Reference proteome</keyword>
<dbReference type="STRING" id="1173020.Cha6605_3864"/>
<dbReference type="EMBL" id="CP003600">
    <property type="protein sequence ID" value="AFY94833.1"/>
    <property type="molecule type" value="Genomic_DNA"/>
</dbReference>
<dbReference type="KEGG" id="cmp:Cha6605_3864"/>
<evidence type="ECO:0000313" key="2">
    <source>
        <dbReference type="Proteomes" id="UP000010366"/>
    </source>
</evidence>
<sequence length="98" mass="11058">MTMIEHNPTIDLNLSKQDVESYILQHGWKQVAHPNKKLQVFAGLVDNDGREIRLALPLSNDLKDTPLRIYQAVQTIADIEDRPLNAVVADIEKVKASQ</sequence>
<organism evidence="1 2">
    <name type="scientific">Chamaesiphon minutus (strain ATCC 27169 / PCC 6605)</name>
    <dbReference type="NCBI Taxonomy" id="1173020"/>
    <lineage>
        <taxon>Bacteria</taxon>
        <taxon>Bacillati</taxon>
        <taxon>Cyanobacteriota</taxon>
        <taxon>Cyanophyceae</taxon>
        <taxon>Gomontiellales</taxon>
        <taxon>Chamaesiphonaceae</taxon>
        <taxon>Chamaesiphon</taxon>
    </lineage>
</organism>
<dbReference type="HOGENOM" id="CLU_177581_0_0_3"/>
<gene>
    <name evidence="1" type="ORF">Cha6605_3864</name>
</gene>
<dbReference type="Proteomes" id="UP000010366">
    <property type="component" value="Chromosome"/>
</dbReference>
<evidence type="ECO:0000313" key="1">
    <source>
        <dbReference type="EMBL" id="AFY94833.1"/>
    </source>
</evidence>
<dbReference type="AlphaFoldDB" id="K9UJL3"/>
<reference evidence="1 2" key="1">
    <citation type="submission" date="2012-05" db="EMBL/GenBank/DDBJ databases">
        <title>Finished chromosome of genome of Chamaesiphon sp. PCC 6605.</title>
        <authorList>
            <consortium name="US DOE Joint Genome Institute"/>
            <person name="Gugger M."/>
            <person name="Coursin T."/>
            <person name="Rippka R."/>
            <person name="Tandeau De Marsac N."/>
            <person name="Huntemann M."/>
            <person name="Wei C.-L."/>
            <person name="Han J."/>
            <person name="Detter J.C."/>
            <person name="Han C."/>
            <person name="Tapia R."/>
            <person name="Chen A."/>
            <person name="Kyrpides N."/>
            <person name="Mavromatis K."/>
            <person name="Markowitz V."/>
            <person name="Szeto E."/>
            <person name="Ivanova N."/>
            <person name="Pagani I."/>
            <person name="Pati A."/>
            <person name="Goodwin L."/>
            <person name="Nordberg H.P."/>
            <person name="Cantor M.N."/>
            <person name="Hua S.X."/>
            <person name="Woyke T."/>
            <person name="Kerfeld C.A."/>
        </authorList>
    </citation>
    <scope>NUCLEOTIDE SEQUENCE [LARGE SCALE GENOMIC DNA]</scope>
    <source>
        <strain evidence="2">ATCC 27169 / PCC 6605</strain>
    </source>
</reference>
<name>K9UJL3_CHAP6</name>
<protein>
    <submittedName>
        <fullName evidence="1">Uncharacterized protein</fullName>
    </submittedName>
</protein>
<proteinExistence type="predicted"/>
<accession>K9UJL3</accession>